<keyword evidence="1" id="KW-0732">Signal</keyword>
<evidence type="ECO:0000313" key="3">
    <source>
        <dbReference type="Proteomes" id="UP000440498"/>
    </source>
</evidence>
<comment type="caution">
    <text evidence="2">The sequence shown here is derived from an EMBL/GenBank/DDBJ whole genome shotgun (WGS) entry which is preliminary data.</text>
</comment>
<reference evidence="2 3" key="1">
    <citation type="submission" date="2019-10" db="EMBL/GenBank/DDBJ databases">
        <title>Two novel species isolated from a subtropical stream in China.</title>
        <authorList>
            <person name="Lu H."/>
        </authorList>
    </citation>
    <scope>NUCLEOTIDE SEQUENCE [LARGE SCALE GENOMIC DNA]</scope>
    <source>
        <strain evidence="2 3">FT29W</strain>
    </source>
</reference>
<evidence type="ECO:0000256" key="1">
    <source>
        <dbReference type="SAM" id="SignalP"/>
    </source>
</evidence>
<keyword evidence="3" id="KW-1185">Reference proteome</keyword>
<feature type="chain" id="PRO_5025593305" evidence="1">
    <location>
        <begin position="25"/>
        <end position="141"/>
    </location>
</feature>
<gene>
    <name evidence="2" type="ORF">GEV02_01750</name>
</gene>
<proteinExistence type="predicted"/>
<protein>
    <submittedName>
        <fullName evidence="2">DUF2141 domain-containing protein</fullName>
    </submittedName>
</protein>
<name>A0A6A7MVV0_9BURK</name>
<dbReference type="RefSeq" id="WP_152836219.1">
    <property type="nucleotide sequence ID" value="NZ_WHUG01000001.1"/>
</dbReference>
<dbReference type="EMBL" id="WHUG01000001">
    <property type="protein sequence ID" value="MQA36860.1"/>
    <property type="molecule type" value="Genomic_DNA"/>
</dbReference>
<dbReference type="InterPro" id="IPR018673">
    <property type="entry name" value="DUF2141"/>
</dbReference>
<feature type="signal peptide" evidence="1">
    <location>
        <begin position="1"/>
        <end position="24"/>
    </location>
</feature>
<dbReference type="Pfam" id="PF09912">
    <property type="entry name" value="DUF2141"/>
    <property type="match status" value="1"/>
</dbReference>
<accession>A0A6A7MVV0</accession>
<evidence type="ECO:0000313" key="2">
    <source>
        <dbReference type="EMBL" id="MQA36860.1"/>
    </source>
</evidence>
<sequence>MRYTSLVAAFLSTMTMLAAAPSQAADLKITVTGIASADGQVLVALYNSAETYQKRSFRVASAPAVAGAITIEIKDLPPGDYAYSLFHDANGNGKLDSNVIGIPTEDYAFSNNAMGKFGPPNYEAARFTLPAAGAATSVNLH</sequence>
<organism evidence="2 3">
    <name type="scientific">Rugamonas aquatica</name>
    <dbReference type="NCBI Taxonomy" id="2743357"/>
    <lineage>
        <taxon>Bacteria</taxon>
        <taxon>Pseudomonadati</taxon>
        <taxon>Pseudomonadota</taxon>
        <taxon>Betaproteobacteria</taxon>
        <taxon>Burkholderiales</taxon>
        <taxon>Oxalobacteraceae</taxon>
        <taxon>Telluria group</taxon>
        <taxon>Rugamonas</taxon>
    </lineage>
</organism>
<dbReference type="Proteomes" id="UP000440498">
    <property type="component" value="Unassembled WGS sequence"/>
</dbReference>
<dbReference type="AlphaFoldDB" id="A0A6A7MVV0"/>